<dbReference type="NCBIfam" id="NF033532">
    <property type="entry name" value="lone7para_assoc"/>
    <property type="match status" value="1"/>
</dbReference>
<dbReference type="InterPro" id="IPR047659">
    <property type="entry name" value="T7SS_assoc"/>
</dbReference>
<evidence type="ECO:0008006" key="3">
    <source>
        <dbReference type="Google" id="ProtNLM"/>
    </source>
</evidence>
<evidence type="ECO:0000313" key="1">
    <source>
        <dbReference type="EMBL" id="GHH56473.1"/>
    </source>
</evidence>
<sequence>MTEDQAEPRLLLLIDPAQDPEQEPPWEFVLGAWPVDAGGVRGRFQPNPIYRPSAPDGPLDPVDAVLRAMTEDDEAVLELRPTLRDVLLSVAVDETSTALVRPGPDGGAVVLVATAYGHREHVESPAWLDVTVEELAKALPATGVDVLINSGSPASLRLSADAIRDAAAE</sequence>
<dbReference type="EMBL" id="BNAR01000016">
    <property type="protein sequence ID" value="GHH56473.1"/>
    <property type="molecule type" value="Genomic_DNA"/>
</dbReference>
<name>A0ABQ3MRG6_9PSEU</name>
<dbReference type="Proteomes" id="UP000605568">
    <property type="component" value="Unassembled WGS sequence"/>
</dbReference>
<comment type="caution">
    <text evidence="1">The sequence shown here is derived from an EMBL/GenBank/DDBJ whole genome shotgun (WGS) entry which is preliminary data.</text>
</comment>
<reference evidence="2" key="1">
    <citation type="journal article" date="2019" name="Int. J. Syst. Evol. Microbiol.">
        <title>The Global Catalogue of Microorganisms (GCM) 10K type strain sequencing project: providing services to taxonomists for standard genome sequencing and annotation.</title>
        <authorList>
            <consortium name="The Broad Institute Genomics Platform"/>
            <consortium name="The Broad Institute Genome Sequencing Center for Infectious Disease"/>
            <person name="Wu L."/>
            <person name="Ma J."/>
        </authorList>
    </citation>
    <scope>NUCLEOTIDE SEQUENCE [LARGE SCALE GENOMIC DNA]</scope>
    <source>
        <strain evidence="2">CGMCC 4.7367</strain>
    </source>
</reference>
<keyword evidence="2" id="KW-1185">Reference proteome</keyword>
<accession>A0ABQ3MRG6</accession>
<dbReference type="RefSeq" id="WP_191304102.1">
    <property type="nucleotide sequence ID" value="NZ_BNAR01000016.1"/>
</dbReference>
<gene>
    <name evidence="1" type="ORF">GCM10017774_74590</name>
</gene>
<protein>
    <recommendedName>
        <fullName evidence="3">Type VII secretion system-associated protein</fullName>
    </recommendedName>
</protein>
<organism evidence="1 2">
    <name type="scientific">Lentzea cavernae</name>
    <dbReference type="NCBI Taxonomy" id="2020703"/>
    <lineage>
        <taxon>Bacteria</taxon>
        <taxon>Bacillati</taxon>
        <taxon>Actinomycetota</taxon>
        <taxon>Actinomycetes</taxon>
        <taxon>Pseudonocardiales</taxon>
        <taxon>Pseudonocardiaceae</taxon>
        <taxon>Lentzea</taxon>
    </lineage>
</organism>
<proteinExistence type="predicted"/>
<evidence type="ECO:0000313" key="2">
    <source>
        <dbReference type="Proteomes" id="UP000605568"/>
    </source>
</evidence>